<organism evidence="1 2">
    <name type="scientific">Saccharomyces pastorianus</name>
    <name type="common">Lager yeast</name>
    <name type="synonym">Saccharomyces cerevisiae x Saccharomyces eubayanus</name>
    <dbReference type="NCBI Taxonomy" id="27292"/>
    <lineage>
        <taxon>Eukaryota</taxon>
        <taxon>Fungi</taxon>
        <taxon>Dikarya</taxon>
        <taxon>Ascomycota</taxon>
        <taxon>Saccharomycotina</taxon>
        <taxon>Saccharomycetes</taxon>
        <taxon>Saccharomycetales</taxon>
        <taxon>Saccharomycetaceae</taxon>
        <taxon>Saccharomyces</taxon>
    </lineage>
</organism>
<dbReference type="EMBL" id="CP049007">
    <property type="protein sequence ID" value="QID86116.1"/>
    <property type="molecule type" value="Genomic_DNA"/>
</dbReference>
<evidence type="ECO:0008006" key="3">
    <source>
        <dbReference type="Google" id="ProtNLM"/>
    </source>
</evidence>
<keyword evidence="2" id="KW-1185">Reference proteome</keyword>
<evidence type="ECO:0000313" key="2">
    <source>
        <dbReference type="Proteomes" id="UP000501346"/>
    </source>
</evidence>
<gene>
    <name evidence="1" type="ORF">GRS66_008730</name>
</gene>
<dbReference type="OrthoDB" id="4036442at2759"/>
<evidence type="ECO:0000313" key="1">
    <source>
        <dbReference type="EMBL" id="QID86116.1"/>
    </source>
</evidence>
<name>A0A6C1E9Q2_SACPS</name>
<reference evidence="1 2" key="1">
    <citation type="journal article" date="2019" name="BMC Genomics">
        <title>Chromosome level assembly and comparative genome analysis confirm lager-brewing yeasts originated from a single hybridization.</title>
        <authorList>
            <person name="Salazar A.N."/>
            <person name="Gorter de Vries A.R."/>
            <person name="van den Broek M."/>
            <person name="Brouwers N."/>
            <person name="de la Torre Cortes P."/>
            <person name="Kuijpers N.G.A."/>
            <person name="Daran J.G."/>
            <person name="Abeel T."/>
        </authorList>
    </citation>
    <scope>NUCLEOTIDE SEQUENCE [LARGE SCALE GENOMIC DNA]</scope>
    <source>
        <strain evidence="1 2">CBS 1483</strain>
    </source>
</reference>
<dbReference type="AlphaFoldDB" id="A0A6C1E9Q2"/>
<accession>A0A6C1E9Q2</accession>
<sequence>MSETRESNESTVSSLQTKLLLNDGISENNKKNVILLNQIVPFILNTSHYMTDLMYVLYYLAQKQEDEVLNDSGTFISHKKELLALKSDICELIYDLRTGFRLLLDSCELDHFETPGKCRHLIEKVLVTSIYGVNRYIFQELNRLNVDFKDEFILQMQNCLSGFVNLYKFLNKIPMSKQQSQMNDLQMKILVNVLQNELLPIWKFQLDLLNCKLFNELSKDKGLINIYRKATNDSVIDVSKGEPFIRYVNWLKDQIIGEMTV</sequence>
<protein>
    <recommendedName>
        <fullName evidence="3">YJR011C-like protein</fullName>
    </recommendedName>
</protein>
<dbReference type="Proteomes" id="UP000501346">
    <property type="component" value="Chromosome SeX-ScX"/>
</dbReference>
<proteinExistence type="predicted"/>